<dbReference type="InterPro" id="IPR003599">
    <property type="entry name" value="Ig_sub"/>
</dbReference>
<dbReference type="GeneTree" id="ENSGT01050000244936"/>
<accession>H3AL77</accession>
<keyword evidence="1" id="KW-0391">Immunity</keyword>
<keyword evidence="3" id="KW-1280">Immunoglobulin</keyword>
<dbReference type="HOGENOM" id="CLU_077975_1_2_1"/>
<dbReference type="PANTHER" id="PTHR23266">
    <property type="entry name" value="IMMUNOGLOBULIN HEAVY CHAIN"/>
    <property type="match status" value="1"/>
</dbReference>
<dbReference type="Pfam" id="PF07686">
    <property type="entry name" value="V-set"/>
    <property type="match status" value="2"/>
</dbReference>
<feature type="domain" description="Ig-like" evidence="4">
    <location>
        <begin position="15"/>
        <end position="97"/>
    </location>
</feature>
<keyword evidence="6" id="KW-1185">Reference proteome</keyword>
<dbReference type="GO" id="GO:0005576">
    <property type="term" value="C:extracellular region"/>
    <property type="evidence" value="ECO:0007669"/>
    <property type="project" value="UniProtKB-ARBA"/>
</dbReference>
<dbReference type="InParanoid" id="H3AL77"/>
<dbReference type="EMBL" id="AFYH01191455">
    <property type="status" value="NOT_ANNOTATED_CDS"/>
    <property type="molecule type" value="Genomic_DNA"/>
</dbReference>
<feature type="domain" description="Ig-like" evidence="4">
    <location>
        <begin position="132"/>
        <end position="240"/>
    </location>
</feature>
<dbReference type="GO" id="GO:0002250">
    <property type="term" value="P:adaptive immune response"/>
    <property type="evidence" value="ECO:0007669"/>
    <property type="project" value="UniProtKB-KW"/>
</dbReference>
<reference evidence="5" key="2">
    <citation type="submission" date="2025-08" db="UniProtKB">
        <authorList>
            <consortium name="Ensembl"/>
        </authorList>
    </citation>
    <scope>IDENTIFICATION</scope>
</reference>
<dbReference type="Proteomes" id="UP000008672">
    <property type="component" value="Unassembled WGS sequence"/>
</dbReference>
<evidence type="ECO:0000256" key="3">
    <source>
        <dbReference type="ARBA" id="ARBA00043265"/>
    </source>
</evidence>
<reference evidence="5" key="3">
    <citation type="submission" date="2025-09" db="UniProtKB">
        <authorList>
            <consortium name="Ensembl"/>
        </authorList>
    </citation>
    <scope>IDENTIFICATION</scope>
</reference>
<dbReference type="InterPro" id="IPR007110">
    <property type="entry name" value="Ig-like_dom"/>
</dbReference>
<dbReference type="InterPro" id="IPR013783">
    <property type="entry name" value="Ig-like_fold"/>
</dbReference>
<dbReference type="Gene3D" id="2.60.40.10">
    <property type="entry name" value="Immunoglobulins"/>
    <property type="match status" value="2"/>
</dbReference>
<evidence type="ECO:0000256" key="2">
    <source>
        <dbReference type="ARBA" id="ARBA00023130"/>
    </source>
</evidence>
<sequence length="240" mass="26715">TVNLTESGGDVKKPGESLKLSCKASGFSFSSHWMHWVRQPPGKGLEWLAYISGPSGSTKRYSQSVNGRFTISRENSKKMLHLQMDSLRVEDTAMYYCAREYHNCAFEFSTEWDDDILLGVRLGSEGVAARGPENGIQSDVILTASGGDVKKPGESLRLSCKASGFDFSSYYMHWFRQPPGKGLEWVGRISDGSGSSKLYSQSVQGRFTISRENSNSMLHLQVNSLKVEDTAMYYCARESQ</sequence>
<dbReference type="InterPro" id="IPR013106">
    <property type="entry name" value="Ig_V-set"/>
</dbReference>
<name>H3AL77_LATCH</name>
<dbReference type="eggNOG" id="ENOG502S5S3">
    <property type="taxonomic scope" value="Eukaryota"/>
</dbReference>
<protein>
    <recommendedName>
        <fullName evidence="4">Ig-like domain-containing protein</fullName>
    </recommendedName>
</protein>
<organism evidence="5 6">
    <name type="scientific">Latimeria chalumnae</name>
    <name type="common">Coelacanth</name>
    <dbReference type="NCBI Taxonomy" id="7897"/>
    <lineage>
        <taxon>Eukaryota</taxon>
        <taxon>Metazoa</taxon>
        <taxon>Chordata</taxon>
        <taxon>Craniata</taxon>
        <taxon>Vertebrata</taxon>
        <taxon>Euteleostomi</taxon>
        <taxon>Coelacanthiformes</taxon>
        <taxon>Coelacanthidae</taxon>
        <taxon>Latimeria</taxon>
    </lineage>
</organism>
<keyword evidence="2" id="KW-1064">Adaptive immunity</keyword>
<dbReference type="Ensembl" id="ENSLACT00000010477.1">
    <property type="protein sequence ID" value="ENSLACP00000010398.1"/>
    <property type="gene ID" value="ENSLACG00000009160.1"/>
</dbReference>
<dbReference type="OMA" id="SICEANQ"/>
<dbReference type="InterPro" id="IPR036179">
    <property type="entry name" value="Ig-like_dom_sf"/>
</dbReference>
<evidence type="ECO:0000256" key="1">
    <source>
        <dbReference type="ARBA" id="ARBA00022859"/>
    </source>
</evidence>
<dbReference type="SUPFAM" id="SSF48726">
    <property type="entry name" value="Immunoglobulin"/>
    <property type="match status" value="2"/>
</dbReference>
<proteinExistence type="predicted"/>
<evidence type="ECO:0000313" key="6">
    <source>
        <dbReference type="Proteomes" id="UP000008672"/>
    </source>
</evidence>
<dbReference type="AlphaFoldDB" id="H3AL77"/>
<dbReference type="STRING" id="7897.ENSLACP00000010398"/>
<dbReference type="GO" id="GO:0019814">
    <property type="term" value="C:immunoglobulin complex"/>
    <property type="evidence" value="ECO:0007669"/>
    <property type="project" value="UniProtKB-KW"/>
</dbReference>
<dbReference type="PROSITE" id="PS50835">
    <property type="entry name" value="IG_LIKE"/>
    <property type="match status" value="2"/>
</dbReference>
<evidence type="ECO:0000259" key="4">
    <source>
        <dbReference type="PROSITE" id="PS50835"/>
    </source>
</evidence>
<dbReference type="FunFam" id="2.60.40.10:FF:001259">
    <property type="entry name" value="Immunoglobulin heavy variable 13-2"/>
    <property type="match status" value="1"/>
</dbReference>
<dbReference type="InterPro" id="IPR050199">
    <property type="entry name" value="IgHV"/>
</dbReference>
<evidence type="ECO:0000313" key="5">
    <source>
        <dbReference type="Ensembl" id="ENSLACP00000010398.1"/>
    </source>
</evidence>
<dbReference type="SMART" id="SM00406">
    <property type="entry name" value="IGv"/>
    <property type="match status" value="2"/>
</dbReference>
<dbReference type="SMART" id="SM00409">
    <property type="entry name" value="IG"/>
    <property type="match status" value="2"/>
</dbReference>
<dbReference type="FunFam" id="2.60.40.10:FF:002198">
    <property type="entry name" value="Immunoglobulin heavy variable 5-2"/>
    <property type="match status" value="1"/>
</dbReference>
<reference evidence="6" key="1">
    <citation type="submission" date="2011-08" db="EMBL/GenBank/DDBJ databases">
        <title>The draft genome of Latimeria chalumnae.</title>
        <authorList>
            <person name="Di Palma F."/>
            <person name="Alfoldi J."/>
            <person name="Johnson J."/>
            <person name="Berlin A."/>
            <person name="Gnerre S."/>
            <person name="Jaffe D."/>
            <person name="MacCallum I."/>
            <person name="Young S."/>
            <person name="Walker B.J."/>
            <person name="Lander E."/>
            <person name="Lindblad-Toh K."/>
        </authorList>
    </citation>
    <scope>NUCLEOTIDE SEQUENCE [LARGE SCALE GENOMIC DNA]</scope>
    <source>
        <strain evidence="6">Wild caught</strain>
    </source>
</reference>